<proteinExistence type="predicted"/>
<accession>A0A2P1QVV8</accession>
<reference evidence="1 2" key="1">
    <citation type="journal article" date="2015" name="Genome Announc.">
        <title>Draft Genome Sequences of Leptospira santarosai Strains U160, U164, and U233, Isolated from Asymptomatic Cattle.</title>
        <authorList>
            <person name="Kremer F.S."/>
            <person name="Eslabao M.R."/>
            <person name="Provisor M."/>
            <person name="Woloski R.D."/>
            <person name="Ramires O.V."/>
            <person name="Moreno L.Z."/>
            <person name="Moreno A.M."/>
            <person name="Hamond C."/>
            <person name="Lilenbaum W."/>
            <person name="Dellagostin O.A."/>
        </authorList>
    </citation>
    <scope>NUCLEOTIDE SEQUENCE [LARGE SCALE GENOMIC DNA]</scope>
    <source>
        <strain evidence="1 2">U160</strain>
    </source>
</reference>
<evidence type="ECO:0000313" key="2">
    <source>
        <dbReference type="Proteomes" id="UP000033961"/>
    </source>
</evidence>
<dbReference type="Proteomes" id="UP000033961">
    <property type="component" value="Chromosome I"/>
</dbReference>
<evidence type="ECO:0000313" key="1">
    <source>
        <dbReference type="EMBL" id="AVQ13043.1"/>
    </source>
</evidence>
<gene>
    <name evidence="1" type="ORF">XB16_2739</name>
</gene>
<sequence>MYSIEIGENEKSSECYCCGRESSVGHGFVYKNEIAYAVYYIGWSNAHEQRKITFALAIGKWDDTSTAKDRQCFGFEAYEKDEKIAFRIIDPSESPWPHTELLGEMLSRKENLIHPLLKEVFSIAEEIIRNHPAIRQYLNF</sequence>
<protein>
    <submittedName>
        <fullName evidence="1">Uncharacterized protein</fullName>
    </submittedName>
</protein>
<name>A0A2P1QVV8_9LEPT</name>
<organism evidence="1 2">
    <name type="scientific">Leptospira santarosai</name>
    <dbReference type="NCBI Taxonomy" id="28183"/>
    <lineage>
        <taxon>Bacteria</taxon>
        <taxon>Pseudomonadati</taxon>
        <taxon>Spirochaetota</taxon>
        <taxon>Spirochaetia</taxon>
        <taxon>Leptospirales</taxon>
        <taxon>Leptospiraceae</taxon>
        <taxon>Leptospira</taxon>
    </lineage>
</organism>
<dbReference type="AlphaFoldDB" id="A0A2P1QVV8"/>
<dbReference type="EMBL" id="CP027843">
    <property type="protein sequence ID" value="AVQ13043.1"/>
    <property type="molecule type" value="Genomic_DNA"/>
</dbReference>